<reference evidence="2 3" key="1">
    <citation type="submission" date="2019-09" db="EMBL/GenBank/DDBJ databases">
        <title>Complete Genome Sequence of Janibacter melonis M714 with both human health impact and industrial applications.</title>
        <authorList>
            <person name="Jin M."/>
            <person name="Zhao Q.R."/>
        </authorList>
    </citation>
    <scope>NUCLEOTIDE SEQUENCE [LARGE SCALE GENOMIC DNA]</scope>
    <source>
        <strain evidence="2 3">M714</strain>
    </source>
</reference>
<proteinExistence type="predicted"/>
<dbReference type="RefSeq" id="WP_148041527.1">
    <property type="nucleotide sequence ID" value="NZ_CP044548.2"/>
</dbReference>
<evidence type="ECO:0000313" key="2">
    <source>
        <dbReference type="EMBL" id="QFQ29635.2"/>
    </source>
</evidence>
<dbReference type="Proteomes" id="UP000271708">
    <property type="component" value="Chromosome"/>
</dbReference>
<name>A0A5P8FJA3_9MICO</name>
<dbReference type="GeneID" id="59160265"/>
<gene>
    <name evidence="2" type="ORF">EEW87_003790</name>
</gene>
<protein>
    <submittedName>
        <fullName evidence="2">Uncharacterized protein</fullName>
    </submittedName>
</protein>
<dbReference type="AlphaFoldDB" id="A0A5P8FJA3"/>
<dbReference type="KEGG" id="jme:EEW87_003790"/>
<dbReference type="EMBL" id="CP044548">
    <property type="protein sequence ID" value="QFQ29635.2"/>
    <property type="molecule type" value="Genomic_DNA"/>
</dbReference>
<accession>A0A5P8FJA3</accession>
<organism evidence="2 3">
    <name type="scientific">Janibacter melonis</name>
    <dbReference type="NCBI Taxonomy" id="262209"/>
    <lineage>
        <taxon>Bacteria</taxon>
        <taxon>Bacillati</taxon>
        <taxon>Actinomycetota</taxon>
        <taxon>Actinomycetes</taxon>
        <taxon>Micrococcales</taxon>
        <taxon>Intrasporangiaceae</taxon>
        <taxon>Janibacter</taxon>
    </lineage>
</organism>
<evidence type="ECO:0000313" key="3">
    <source>
        <dbReference type="Proteomes" id="UP000271708"/>
    </source>
</evidence>
<feature type="compositionally biased region" description="Low complexity" evidence="1">
    <location>
        <begin position="42"/>
        <end position="74"/>
    </location>
</feature>
<evidence type="ECO:0000256" key="1">
    <source>
        <dbReference type="SAM" id="MobiDB-lite"/>
    </source>
</evidence>
<sequence>MPEPHMILVPCAVLIALAGCSSGSGPQATATQTVIVSERTVTETAAPSSTSSRPTTPRSTSASRSTTTTAVPAANLPTGAGAYADELVQAWGIGDRAGADTYATSDTVATLFASSLRGGGDWVRGASLVQDARTQVKYERTSTDEVIYLVVDTATAARGDEDAVVGLSFDWEGADYSAEDYSENYVAAGLPTGVGEYSDGFVRAWGAGRTTDADTYAWSSVMDTVGAYDGPGGGDWARTGTGPGEVTSATYKNSSGWTLTLYLDPSALAVGAQDAITYAEFTH</sequence>
<feature type="region of interest" description="Disordered" evidence="1">
    <location>
        <begin position="41"/>
        <end position="76"/>
    </location>
</feature>